<keyword evidence="2" id="KW-1185">Reference proteome</keyword>
<dbReference type="PANTHER" id="PTHR34374:SF1">
    <property type="entry name" value="LARGE RIBOSOMAL RNA SUBUNIT ACCUMULATION PROTEIN YCED HOMOLOG 1, CHLOROPLASTIC"/>
    <property type="match status" value="1"/>
</dbReference>
<name>A0A2Y8ZTZ3_9MICO</name>
<organism evidence="1 2">
    <name type="scientific">Branchiibius hedensis</name>
    <dbReference type="NCBI Taxonomy" id="672460"/>
    <lineage>
        <taxon>Bacteria</taxon>
        <taxon>Bacillati</taxon>
        <taxon>Actinomycetota</taxon>
        <taxon>Actinomycetes</taxon>
        <taxon>Micrococcales</taxon>
        <taxon>Dermacoccaceae</taxon>
        <taxon>Branchiibius</taxon>
    </lineage>
</organism>
<gene>
    <name evidence="1" type="ORF">SAMN04489750_2063</name>
</gene>
<evidence type="ECO:0000313" key="1">
    <source>
        <dbReference type="EMBL" id="SSA34738.1"/>
    </source>
</evidence>
<dbReference type="EMBL" id="UESZ01000001">
    <property type="protein sequence ID" value="SSA34738.1"/>
    <property type="molecule type" value="Genomic_DNA"/>
</dbReference>
<evidence type="ECO:0008006" key="3">
    <source>
        <dbReference type="Google" id="ProtNLM"/>
    </source>
</evidence>
<evidence type="ECO:0000313" key="2">
    <source>
        <dbReference type="Proteomes" id="UP000250028"/>
    </source>
</evidence>
<dbReference type="PANTHER" id="PTHR34374">
    <property type="entry name" value="LARGE RIBOSOMAL RNA SUBUNIT ACCUMULATION PROTEIN YCED HOMOLOG 1, CHLOROPLASTIC"/>
    <property type="match status" value="1"/>
</dbReference>
<accession>A0A2Y8ZTZ3</accession>
<dbReference type="Pfam" id="PF02620">
    <property type="entry name" value="YceD"/>
    <property type="match status" value="1"/>
</dbReference>
<proteinExistence type="predicted"/>
<sequence length="190" mass="20929">MAFEPQRPLVLDTRELARRPGQMVTEQVSVPAPDALGNAVIEVPAAEPMRLDLRLESVLEGVLVSGSVQAEAVGACVRCLDDVTYDVDVTFQELFAYPDRAAHHHEVAPVDDEEEIYELDGDLADLEPMLRDAVVPALPLQPMCREDCLGLCSECGARLNDDPNHHHEVLDPRWAALSQLASTPDDEKRN</sequence>
<dbReference type="Proteomes" id="UP000250028">
    <property type="component" value="Unassembled WGS sequence"/>
</dbReference>
<dbReference type="InterPro" id="IPR003772">
    <property type="entry name" value="YceD"/>
</dbReference>
<dbReference type="AlphaFoldDB" id="A0A2Y8ZTZ3"/>
<dbReference type="RefSeq" id="WP_245934081.1">
    <property type="nucleotide sequence ID" value="NZ_QGDN01000001.1"/>
</dbReference>
<protein>
    <recommendedName>
        <fullName evidence="3">Metal-binding protein</fullName>
    </recommendedName>
</protein>
<reference evidence="2" key="1">
    <citation type="submission" date="2016-10" db="EMBL/GenBank/DDBJ databases">
        <authorList>
            <person name="Varghese N."/>
            <person name="Submissions S."/>
        </authorList>
    </citation>
    <scope>NUCLEOTIDE SEQUENCE [LARGE SCALE GENOMIC DNA]</scope>
    <source>
        <strain evidence="2">DSM 22951</strain>
    </source>
</reference>